<organism evidence="2 3">
    <name type="scientific">Photinus pyralis</name>
    <name type="common">Common eastern firefly</name>
    <name type="synonym">Lampyris pyralis</name>
    <dbReference type="NCBI Taxonomy" id="7054"/>
    <lineage>
        <taxon>Eukaryota</taxon>
        <taxon>Metazoa</taxon>
        <taxon>Ecdysozoa</taxon>
        <taxon>Arthropoda</taxon>
        <taxon>Hexapoda</taxon>
        <taxon>Insecta</taxon>
        <taxon>Pterygota</taxon>
        <taxon>Neoptera</taxon>
        <taxon>Endopterygota</taxon>
        <taxon>Coleoptera</taxon>
        <taxon>Polyphaga</taxon>
        <taxon>Elateriformia</taxon>
        <taxon>Elateroidea</taxon>
        <taxon>Lampyridae</taxon>
        <taxon>Lampyrinae</taxon>
        <taxon>Photinus</taxon>
    </lineage>
</organism>
<dbReference type="AlphaFoldDB" id="A0A5N4B727"/>
<sequence length="365" mass="42488">MDLANQQASSSCVEMVEYVVEKDGILSPIHARPSSKINEPLVNSVKVVPPMIQTSFDQIEFPADEPVDLNDAASMYHDNLTSFDHLELPTDLNDACISTDCDHHDLPTDLNDAVSMNDEPDNPEILGMEQDEGNMNIITTTNTSSEHDAGSDDLDVSYVPEENDSDSSNSANEDDFNNNEERNEANTSLPTTRTRRKRKLSESWNYNINKYKRLRGQPYQGKKEITGKWNYNINKPGKFLENPCNCSLSKKKSAIQCQKMTEEKRLKIFQKFWNKMTWNERKLQVQALVQCDNVKRRRGELEVSKRKYSMKYFLQVDLERIRFEDLPFLYTERRKIKKEKYEHLQILKLGLLQDYHQFYDELPHE</sequence>
<protein>
    <submittedName>
        <fullName evidence="2">Uncharacterized protein</fullName>
    </submittedName>
</protein>
<dbReference type="InParanoid" id="A0A5N4B727"/>
<accession>A0A5N4B727</accession>
<proteinExistence type="predicted"/>
<evidence type="ECO:0000313" key="2">
    <source>
        <dbReference type="EMBL" id="KAB0805405.1"/>
    </source>
</evidence>
<dbReference type="Proteomes" id="UP000327044">
    <property type="component" value="Unassembled WGS sequence"/>
</dbReference>
<name>A0A5N4B727_PHOPY</name>
<dbReference type="EMBL" id="VVIM01000001">
    <property type="protein sequence ID" value="KAB0805405.1"/>
    <property type="molecule type" value="Genomic_DNA"/>
</dbReference>
<comment type="caution">
    <text evidence="2">The sequence shown here is derived from an EMBL/GenBank/DDBJ whole genome shotgun (WGS) entry which is preliminary data.</text>
</comment>
<reference evidence="2 3" key="1">
    <citation type="journal article" date="2018" name="Elife">
        <title>Firefly genomes illuminate parallel origins of bioluminescence in beetles.</title>
        <authorList>
            <person name="Fallon T.R."/>
            <person name="Lower S.E."/>
            <person name="Chang C.H."/>
            <person name="Bessho-Uehara M."/>
            <person name="Martin G.J."/>
            <person name="Bewick A.J."/>
            <person name="Behringer M."/>
            <person name="Debat H.J."/>
            <person name="Wong I."/>
            <person name="Day J.C."/>
            <person name="Suvorov A."/>
            <person name="Silva C.J."/>
            <person name="Stanger-Hall K.F."/>
            <person name="Hall D.W."/>
            <person name="Schmitz R.J."/>
            <person name="Nelson D.R."/>
            <person name="Lewis S.M."/>
            <person name="Shigenobu S."/>
            <person name="Bybee S.M."/>
            <person name="Larracuente A.M."/>
            <person name="Oba Y."/>
            <person name="Weng J.K."/>
        </authorList>
    </citation>
    <scope>NUCLEOTIDE SEQUENCE [LARGE SCALE GENOMIC DNA]</scope>
    <source>
        <strain evidence="2">1611_PpyrPB1</strain>
        <tissue evidence="2">Whole body</tissue>
    </source>
</reference>
<feature type="compositionally biased region" description="Acidic residues" evidence="1">
    <location>
        <begin position="151"/>
        <end position="165"/>
    </location>
</feature>
<evidence type="ECO:0000313" key="3">
    <source>
        <dbReference type="Proteomes" id="UP000327044"/>
    </source>
</evidence>
<gene>
    <name evidence="2" type="ORF">PPYR_02375</name>
</gene>
<evidence type="ECO:0000256" key="1">
    <source>
        <dbReference type="SAM" id="MobiDB-lite"/>
    </source>
</evidence>
<feature type="region of interest" description="Disordered" evidence="1">
    <location>
        <begin position="140"/>
        <end position="199"/>
    </location>
</feature>
<keyword evidence="3" id="KW-1185">Reference proteome</keyword>